<proteinExistence type="predicted"/>
<evidence type="ECO:0000313" key="1">
    <source>
        <dbReference type="EMBL" id="TNN66627.1"/>
    </source>
</evidence>
<sequence>MPPLMPPPRPSFSYPSALCPPLVESCFGSEVVECVSSRRRMQSVMDDGVWRAAVPRKHSFSLGFCACVIGLTSWQYCSTPSLVPTQLSVPDGSGAHRPV</sequence>
<dbReference type="Proteomes" id="UP000314294">
    <property type="component" value="Unassembled WGS sequence"/>
</dbReference>
<name>A0A4Z2HLK2_9TELE</name>
<gene>
    <name evidence="1" type="ORF">EYF80_023161</name>
</gene>
<keyword evidence="2" id="KW-1185">Reference proteome</keyword>
<dbReference type="EMBL" id="SRLO01000216">
    <property type="protein sequence ID" value="TNN66627.1"/>
    <property type="molecule type" value="Genomic_DNA"/>
</dbReference>
<evidence type="ECO:0000313" key="2">
    <source>
        <dbReference type="Proteomes" id="UP000314294"/>
    </source>
</evidence>
<organism evidence="1 2">
    <name type="scientific">Liparis tanakae</name>
    <name type="common">Tanaka's snailfish</name>
    <dbReference type="NCBI Taxonomy" id="230148"/>
    <lineage>
        <taxon>Eukaryota</taxon>
        <taxon>Metazoa</taxon>
        <taxon>Chordata</taxon>
        <taxon>Craniata</taxon>
        <taxon>Vertebrata</taxon>
        <taxon>Euteleostomi</taxon>
        <taxon>Actinopterygii</taxon>
        <taxon>Neopterygii</taxon>
        <taxon>Teleostei</taxon>
        <taxon>Neoteleostei</taxon>
        <taxon>Acanthomorphata</taxon>
        <taxon>Eupercaria</taxon>
        <taxon>Perciformes</taxon>
        <taxon>Cottioidei</taxon>
        <taxon>Cottales</taxon>
        <taxon>Liparidae</taxon>
        <taxon>Liparis</taxon>
    </lineage>
</organism>
<accession>A0A4Z2HLK2</accession>
<dbReference type="AlphaFoldDB" id="A0A4Z2HLK2"/>
<comment type="caution">
    <text evidence="1">The sequence shown here is derived from an EMBL/GenBank/DDBJ whole genome shotgun (WGS) entry which is preliminary data.</text>
</comment>
<reference evidence="1 2" key="1">
    <citation type="submission" date="2019-03" db="EMBL/GenBank/DDBJ databases">
        <title>First draft genome of Liparis tanakae, snailfish: a comprehensive survey of snailfish specific genes.</title>
        <authorList>
            <person name="Kim W."/>
            <person name="Song I."/>
            <person name="Jeong J.-H."/>
            <person name="Kim D."/>
            <person name="Kim S."/>
            <person name="Ryu S."/>
            <person name="Song J.Y."/>
            <person name="Lee S.K."/>
        </authorList>
    </citation>
    <scope>NUCLEOTIDE SEQUENCE [LARGE SCALE GENOMIC DNA]</scope>
    <source>
        <tissue evidence="1">Muscle</tissue>
    </source>
</reference>
<protein>
    <submittedName>
        <fullName evidence="1">Uncharacterized protein</fullName>
    </submittedName>
</protein>